<dbReference type="AlphaFoldDB" id="A0A366FEM9"/>
<protein>
    <submittedName>
        <fullName evidence="2">Uncharacterized protein DUF2726</fullName>
    </submittedName>
</protein>
<reference evidence="2 3" key="1">
    <citation type="submission" date="2018-06" db="EMBL/GenBank/DDBJ databases">
        <title>Genomic Encyclopedia of Type Strains, Phase IV (KMG-IV): sequencing the most valuable type-strain genomes for metagenomic binning, comparative biology and taxonomic classification.</title>
        <authorList>
            <person name="Goeker M."/>
        </authorList>
    </citation>
    <scope>NUCLEOTIDE SEQUENCE [LARGE SCALE GENOMIC DNA]</scope>
    <source>
        <strain evidence="2 3">DSM 24875</strain>
    </source>
</reference>
<dbReference type="RefSeq" id="WP_113889524.1">
    <property type="nucleotide sequence ID" value="NZ_QNRK01000012.1"/>
</dbReference>
<keyword evidence="3" id="KW-1185">Reference proteome</keyword>
<dbReference type="EMBL" id="QNRK01000012">
    <property type="protein sequence ID" value="RBP13108.1"/>
    <property type="molecule type" value="Genomic_DNA"/>
</dbReference>
<proteinExistence type="predicted"/>
<accession>A0A366FEM9</accession>
<organism evidence="2 3">
    <name type="scientific">Roseiarcus fermentans</name>
    <dbReference type="NCBI Taxonomy" id="1473586"/>
    <lineage>
        <taxon>Bacteria</taxon>
        <taxon>Pseudomonadati</taxon>
        <taxon>Pseudomonadota</taxon>
        <taxon>Alphaproteobacteria</taxon>
        <taxon>Hyphomicrobiales</taxon>
        <taxon>Roseiarcaceae</taxon>
        <taxon>Roseiarcus</taxon>
    </lineage>
</organism>
<evidence type="ECO:0000313" key="3">
    <source>
        <dbReference type="Proteomes" id="UP000253529"/>
    </source>
</evidence>
<name>A0A366FEM9_9HYPH</name>
<dbReference type="InterPro" id="IPR024402">
    <property type="entry name" value="DUF2726"/>
</dbReference>
<dbReference type="OrthoDB" id="5782056at2"/>
<dbReference type="Proteomes" id="UP000253529">
    <property type="component" value="Unassembled WGS sequence"/>
</dbReference>
<sequence>MAKSVDFVICDVLSLEPVAAIEVDDRSHGLPERRQRDAFVNAVFLEIGVPLLRVPAKRAYSVHELRTLCARAGLYTLPPPQGASL</sequence>
<gene>
    <name evidence="2" type="ORF">DFR50_11277</name>
</gene>
<dbReference type="Pfam" id="PF10881">
    <property type="entry name" value="DUF2726"/>
    <property type="match status" value="1"/>
</dbReference>
<comment type="caution">
    <text evidence="2">The sequence shown here is derived from an EMBL/GenBank/DDBJ whole genome shotgun (WGS) entry which is preliminary data.</text>
</comment>
<feature type="domain" description="DUF2726" evidence="1">
    <location>
        <begin position="2"/>
        <end position="67"/>
    </location>
</feature>
<evidence type="ECO:0000259" key="1">
    <source>
        <dbReference type="Pfam" id="PF10881"/>
    </source>
</evidence>
<evidence type="ECO:0000313" key="2">
    <source>
        <dbReference type="EMBL" id="RBP13108.1"/>
    </source>
</evidence>